<dbReference type="PANTHER" id="PTHR23501:SF197">
    <property type="entry name" value="COMD"/>
    <property type="match status" value="1"/>
</dbReference>
<evidence type="ECO:0000313" key="7">
    <source>
        <dbReference type="Proteomes" id="UP000565089"/>
    </source>
</evidence>
<organism evidence="6 7">
    <name type="scientific">Streptomyces luteogriseus</name>
    <dbReference type="NCBI Taxonomy" id="68233"/>
    <lineage>
        <taxon>Bacteria</taxon>
        <taxon>Bacillati</taxon>
        <taxon>Actinomycetota</taxon>
        <taxon>Actinomycetes</taxon>
        <taxon>Kitasatosporales</taxon>
        <taxon>Streptomycetaceae</taxon>
        <taxon>Streptomyces</taxon>
    </lineage>
</organism>
<dbReference type="SUPFAM" id="SSF103473">
    <property type="entry name" value="MFS general substrate transporter"/>
    <property type="match status" value="1"/>
</dbReference>
<reference evidence="6 7" key="1">
    <citation type="submission" date="2020-08" db="EMBL/GenBank/DDBJ databases">
        <title>Sequencing the genomes of 1000 actinobacteria strains.</title>
        <authorList>
            <person name="Klenk H.-P."/>
        </authorList>
    </citation>
    <scope>NUCLEOTIDE SEQUENCE [LARGE SCALE GENOMIC DNA]</scope>
    <source>
        <strain evidence="6 7">DSM 40483</strain>
    </source>
</reference>
<gene>
    <name evidence="6" type="ORF">BJ965_000131</name>
</gene>
<dbReference type="InterPro" id="IPR020846">
    <property type="entry name" value="MFS_dom"/>
</dbReference>
<protein>
    <submittedName>
        <fullName evidence="6">MFS family permease</fullName>
    </submittedName>
</protein>
<evidence type="ECO:0000256" key="1">
    <source>
        <dbReference type="ARBA" id="ARBA00004651"/>
    </source>
</evidence>
<keyword evidence="3" id="KW-1133">Transmembrane helix</keyword>
<keyword evidence="2" id="KW-0812">Transmembrane</keyword>
<keyword evidence="4" id="KW-0472">Membrane</keyword>
<dbReference type="Proteomes" id="UP000565089">
    <property type="component" value="Unassembled WGS sequence"/>
</dbReference>
<dbReference type="AlphaFoldDB" id="A0A7W7DHU5"/>
<evidence type="ECO:0000313" key="6">
    <source>
        <dbReference type="EMBL" id="MBB4710249.1"/>
    </source>
</evidence>
<dbReference type="Pfam" id="PF07690">
    <property type="entry name" value="MFS_1"/>
    <property type="match status" value="1"/>
</dbReference>
<dbReference type="PANTHER" id="PTHR23501">
    <property type="entry name" value="MAJOR FACILITATOR SUPERFAMILY"/>
    <property type="match status" value="1"/>
</dbReference>
<dbReference type="InterPro" id="IPR011701">
    <property type="entry name" value="MFS"/>
</dbReference>
<dbReference type="GO" id="GO:0005886">
    <property type="term" value="C:plasma membrane"/>
    <property type="evidence" value="ECO:0007669"/>
    <property type="project" value="UniProtKB-SubCell"/>
</dbReference>
<evidence type="ECO:0000256" key="3">
    <source>
        <dbReference type="ARBA" id="ARBA00022989"/>
    </source>
</evidence>
<dbReference type="EMBL" id="JACHMS010000001">
    <property type="protein sequence ID" value="MBB4710249.1"/>
    <property type="molecule type" value="Genomic_DNA"/>
</dbReference>
<accession>A0A7W7DHU5</accession>
<dbReference type="InterPro" id="IPR036259">
    <property type="entry name" value="MFS_trans_sf"/>
</dbReference>
<evidence type="ECO:0000256" key="4">
    <source>
        <dbReference type="ARBA" id="ARBA00023136"/>
    </source>
</evidence>
<proteinExistence type="predicted"/>
<comment type="caution">
    <text evidence="6">The sequence shown here is derived from an EMBL/GenBank/DDBJ whole genome shotgun (WGS) entry which is preliminary data.</text>
</comment>
<feature type="domain" description="Major facilitator superfamily (MFS) profile" evidence="5">
    <location>
        <begin position="1"/>
        <end position="104"/>
    </location>
</feature>
<comment type="subcellular location">
    <subcellularLocation>
        <location evidence="1">Cell membrane</location>
        <topology evidence="1">Multi-pass membrane protein</topology>
    </subcellularLocation>
</comment>
<sequence>MTTLIIGLVEGLGGGGLMITSQAITAGLVPARQRATYMAPIRAVFGLSSVAGPLLGAWFTDGIGWRWAFWVNLPVGALAPAVSASRCAVLAGPPRSPSTTSASP</sequence>
<dbReference type="PROSITE" id="PS50850">
    <property type="entry name" value="MFS"/>
    <property type="match status" value="1"/>
</dbReference>
<evidence type="ECO:0000256" key="2">
    <source>
        <dbReference type="ARBA" id="ARBA00022692"/>
    </source>
</evidence>
<dbReference type="Gene3D" id="1.20.1720.10">
    <property type="entry name" value="Multidrug resistance protein D"/>
    <property type="match status" value="1"/>
</dbReference>
<name>A0A7W7DHU5_9ACTN</name>
<dbReference type="GO" id="GO:0022857">
    <property type="term" value="F:transmembrane transporter activity"/>
    <property type="evidence" value="ECO:0007669"/>
    <property type="project" value="InterPro"/>
</dbReference>
<keyword evidence="7" id="KW-1185">Reference proteome</keyword>
<evidence type="ECO:0000259" key="5">
    <source>
        <dbReference type="PROSITE" id="PS50850"/>
    </source>
</evidence>